<evidence type="ECO:0000256" key="3">
    <source>
        <dbReference type="ARBA" id="ARBA00022692"/>
    </source>
</evidence>
<feature type="transmembrane region" description="Helical" evidence="6">
    <location>
        <begin position="141"/>
        <end position="162"/>
    </location>
</feature>
<keyword evidence="3 6" id="KW-0812">Transmembrane</keyword>
<evidence type="ECO:0000256" key="4">
    <source>
        <dbReference type="ARBA" id="ARBA00022989"/>
    </source>
</evidence>
<feature type="transmembrane region" description="Helical" evidence="6">
    <location>
        <begin position="217"/>
        <end position="240"/>
    </location>
</feature>
<gene>
    <name evidence="7" type="ORF">ENW66_03325</name>
</gene>
<keyword evidence="2" id="KW-1003">Cell membrane</keyword>
<evidence type="ECO:0000256" key="2">
    <source>
        <dbReference type="ARBA" id="ARBA00022475"/>
    </source>
</evidence>
<dbReference type="GO" id="GO:0005886">
    <property type="term" value="C:plasma membrane"/>
    <property type="evidence" value="ECO:0007669"/>
    <property type="project" value="UniProtKB-SubCell"/>
</dbReference>
<accession>A0A7C3RLT0</accession>
<keyword evidence="4 6" id="KW-1133">Transmembrane helix</keyword>
<comment type="caution">
    <text evidence="7">The sequence shown here is derived from an EMBL/GenBank/DDBJ whole genome shotgun (WGS) entry which is preliminary data.</text>
</comment>
<dbReference type="PANTHER" id="PTHR37693:SF1">
    <property type="entry name" value="INTEGRAL MEMBRANE PROTEIN"/>
    <property type="match status" value="1"/>
</dbReference>
<proteinExistence type="predicted"/>
<dbReference type="EMBL" id="DTLB01000017">
    <property type="protein sequence ID" value="HFW31969.1"/>
    <property type="molecule type" value="Genomic_DNA"/>
</dbReference>
<dbReference type="PANTHER" id="PTHR37693">
    <property type="entry name" value="PHOSPHATIDYLGLYCEROL LYSYLTRANSFERASE"/>
    <property type="match status" value="1"/>
</dbReference>
<dbReference type="InterPro" id="IPR022791">
    <property type="entry name" value="L-PG_synthase/AglD"/>
</dbReference>
<sequence>MIGILISIGVTAIIFKYTESEITWSVLKSANWIYLLLAFLLQVSFWLLWAFRLKLLTEYLGYSISYFQSLEITMASMFTAAVTPSSAGGEPVRVKMLSDRDVDVGASAFIVLAERVLDSMFFSTALPVFLIITGFSTSFGFKIAAVFTALLATFIYILFRILRNEESIERFSKALYRMTKWFSEERAKRYSSVFSREIRRFREATIRMVSNSMSSILALYAVTVMMWSAGFMVPSLILVSLGCDPYFLYSYTAQLIIVIVSLVPLTPGSSGIAEVSMAYLYSNFVATNILGVLVGLWRLITYHTNIFFGAIFVNYSLIRSKILKNQLT</sequence>
<feature type="transmembrane region" description="Helical" evidence="6">
    <location>
        <begin position="116"/>
        <end position="135"/>
    </location>
</feature>
<dbReference type="Pfam" id="PF03706">
    <property type="entry name" value="LPG_synthase_TM"/>
    <property type="match status" value="1"/>
</dbReference>
<protein>
    <submittedName>
        <fullName evidence="7">UPF0104 family protein</fullName>
    </submittedName>
</protein>
<evidence type="ECO:0000256" key="5">
    <source>
        <dbReference type="ARBA" id="ARBA00023136"/>
    </source>
</evidence>
<feature type="transmembrane region" description="Helical" evidence="6">
    <location>
        <begin position="246"/>
        <end position="266"/>
    </location>
</feature>
<dbReference type="AlphaFoldDB" id="A0A7C3RLT0"/>
<dbReference type="NCBIfam" id="TIGR00374">
    <property type="entry name" value="flippase-like domain"/>
    <property type="match status" value="1"/>
</dbReference>
<comment type="subcellular location">
    <subcellularLocation>
        <location evidence="1">Cell membrane</location>
        <topology evidence="1">Multi-pass membrane protein</topology>
    </subcellularLocation>
</comment>
<evidence type="ECO:0000313" key="7">
    <source>
        <dbReference type="EMBL" id="HFW31969.1"/>
    </source>
</evidence>
<keyword evidence="5 6" id="KW-0472">Membrane</keyword>
<evidence type="ECO:0000256" key="6">
    <source>
        <dbReference type="SAM" id="Phobius"/>
    </source>
</evidence>
<feature type="transmembrane region" description="Helical" evidence="6">
    <location>
        <begin position="302"/>
        <end position="318"/>
    </location>
</feature>
<name>A0A7C3RLT0_ARCFL</name>
<reference evidence="7" key="1">
    <citation type="journal article" date="2020" name="mSystems">
        <title>Genome- and Community-Level Interaction Insights into Carbon Utilization and Element Cycling Functions of Hydrothermarchaeota in Hydrothermal Sediment.</title>
        <authorList>
            <person name="Zhou Z."/>
            <person name="Liu Y."/>
            <person name="Xu W."/>
            <person name="Pan J."/>
            <person name="Luo Z.H."/>
            <person name="Li M."/>
        </authorList>
    </citation>
    <scope>NUCLEOTIDE SEQUENCE [LARGE SCALE GENOMIC DNA]</scope>
    <source>
        <strain evidence="7">SpSt-87</strain>
    </source>
</reference>
<organism evidence="7">
    <name type="scientific">Archaeoglobus fulgidus</name>
    <dbReference type="NCBI Taxonomy" id="2234"/>
    <lineage>
        <taxon>Archaea</taxon>
        <taxon>Methanobacteriati</taxon>
        <taxon>Methanobacteriota</taxon>
        <taxon>Archaeoglobi</taxon>
        <taxon>Archaeoglobales</taxon>
        <taxon>Archaeoglobaceae</taxon>
        <taxon>Archaeoglobus</taxon>
    </lineage>
</organism>
<feature type="transmembrane region" description="Helical" evidence="6">
    <location>
        <begin position="278"/>
        <end position="296"/>
    </location>
</feature>
<evidence type="ECO:0000256" key="1">
    <source>
        <dbReference type="ARBA" id="ARBA00004651"/>
    </source>
</evidence>
<feature type="transmembrane region" description="Helical" evidence="6">
    <location>
        <begin position="30"/>
        <end position="51"/>
    </location>
</feature>